<sequence>MEVNPRKLTHNAKEPSSTSKFSRWKLRGEPIGERIRSRVLLVLVLKTFEVTSAWAAAKIGTSIGSRIGTVVGGVLRTAIGAIAGVAIGH</sequence>
<proteinExistence type="predicted"/>
<accession>A0A2Z2N1A5</accession>
<dbReference type="AlphaFoldDB" id="A0A2Z2N1A5"/>
<reference evidence="1 2" key="1">
    <citation type="submission" date="2016-04" db="EMBL/GenBank/DDBJ databases">
        <title>Complete genome sequence of Thermococcus chitonophagus type strain GC74.</title>
        <authorList>
            <person name="Oger P.M."/>
        </authorList>
    </citation>
    <scope>NUCLEOTIDE SEQUENCE [LARGE SCALE GENOMIC DNA]</scope>
    <source>
        <strain evidence="1 2">GC74</strain>
    </source>
</reference>
<evidence type="ECO:0000313" key="2">
    <source>
        <dbReference type="Proteomes" id="UP000250189"/>
    </source>
</evidence>
<dbReference type="EMBL" id="CP015193">
    <property type="protein sequence ID" value="ASJ15848.1"/>
    <property type="molecule type" value="Genomic_DNA"/>
</dbReference>
<dbReference type="Proteomes" id="UP000250189">
    <property type="component" value="Chromosome"/>
</dbReference>
<keyword evidence="2" id="KW-1185">Reference proteome</keyword>
<name>A0A2Z2N1A5_9EURY</name>
<protein>
    <submittedName>
        <fullName evidence="1">Uncharacterized protein</fullName>
    </submittedName>
</protein>
<evidence type="ECO:0000313" key="1">
    <source>
        <dbReference type="EMBL" id="ASJ15848.1"/>
    </source>
</evidence>
<gene>
    <name evidence="1" type="ORF">A3L04_01540</name>
</gene>
<organism evidence="1 2">
    <name type="scientific">Thermococcus chitonophagus</name>
    <dbReference type="NCBI Taxonomy" id="54262"/>
    <lineage>
        <taxon>Archaea</taxon>
        <taxon>Methanobacteriati</taxon>
        <taxon>Methanobacteriota</taxon>
        <taxon>Thermococci</taxon>
        <taxon>Thermococcales</taxon>
        <taxon>Thermococcaceae</taxon>
        <taxon>Thermococcus</taxon>
    </lineage>
</organism>